<feature type="compositionally biased region" description="Polar residues" evidence="1">
    <location>
        <begin position="57"/>
        <end position="68"/>
    </location>
</feature>
<keyword evidence="3" id="KW-1185">Reference proteome</keyword>
<feature type="region of interest" description="Disordered" evidence="1">
    <location>
        <begin position="108"/>
        <end position="148"/>
    </location>
</feature>
<sequence>MTSQDDPFNPSNHPKNKQKVSKTYGSIRSRLRPKQSRPIDQISLNSKLEEEDENFKQIKNSNPSDARNQILTSLIDPMQGPSKPTTVPIKPFLRSRVNQKPTNLLLDRSNAQKPTRRKEIQDLKQIEEPKNLKQPRSKKIKVHEDQEPRMDSSFFLEHSIDPLLEKPNHYPMQQGMDEEITLRLNENEHELALRSIPAIPNRRRLRSNDPQIENDLVKKRIRVATGSGSQEIKNPTEVKKKKKVEKKDDIKIKGKGSSIIKNKKEKVKIGIESPVLVSGEKFVPLDDDEYSDDPLRI</sequence>
<dbReference type="OrthoDB" id="10470896at2759"/>
<dbReference type="HOGENOM" id="CLU_937140_0_0_1"/>
<organism evidence="3">
    <name type="scientific">Melampsora larici-populina (strain 98AG31 / pathotype 3-4-7)</name>
    <name type="common">Poplar leaf rust fungus</name>
    <dbReference type="NCBI Taxonomy" id="747676"/>
    <lineage>
        <taxon>Eukaryota</taxon>
        <taxon>Fungi</taxon>
        <taxon>Dikarya</taxon>
        <taxon>Basidiomycota</taxon>
        <taxon>Pucciniomycotina</taxon>
        <taxon>Pucciniomycetes</taxon>
        <taxon>Pucciniales</taxon>
        <taxon>Melampsoraceae</taxon>
        <taxon>Melampsora</taxon>
    </lineage>
</organism>
<dbReference type="VEuPathDB" id="FungiDB:MELLADRAFT_109924"/>
<reference evidence="3" key="1">
    <citation type="journal article" date="2011" name="Proc. Natl. Acad. Sci. U.S.A.">
        <title>Obligate biotrophy features unraveled by the genomic analysis of rust fungi.</title>
        <authorList>
            <person name="Duplessis S."/>
            <person name="Cuomo C.A."/>
            <person name="Lin Y.-C."/>
            <person name="Aerts A."/>
            <person name="Tisserant E."/>
            <person name="Veneault-Fourrey C."/>
            <person name="Joly D.L."/>
            <person name="Hacquard S."/>
            <person name="Amselem J."/>
            <person name="Cantarel B.L."/>
            <person name="Chiu R."/>
            <person name="Coutinho P.M."/>
            <person name="Feau N."/>
            <person name="Field M."/>
            <person name="Frey P."/>
            <person name="Gelhaye E."/>
            <person name="Goldberg J."/>
            <person name="Grabherr M.G."/>
            <person name="Kodira C.D."/>
            <person name="Kohler A."/>
            <person name="Kuees U."/>
            <person name="Lindquist E.A."/>
            <person name="Lucas S.M."/>
            <person name="Mago R."/>
            <person name="Mauceli E."/>
            <person name="Morin E."/>
            <person name="Murat C."/>
            <person name="Pangilinan J.L."/>
            <person name="Park R."/>
            <person name="Pearson M."/>
            <person name="Quesneville H."/>
            <person name="Rouhier N."/>
            <person name="Sakthikumar S."/>
            <person name="Salamov A.A."/>
            <person name="Schmutz J."/>
            <person name="Selles B."/>
            <person name="Shapiro H."/>
            <person name="Tanguay P."/>
            <person name="Tuskan G.A."/>
            <person name="Henrissat B."/>
            <person name="Van de Peer Y."/>
            <person name="Rouze P."/>
            <person name="Ellis J.G."/>
            <person name="Dodds P.N."/>
            <person name="Schein J.E."/>
            <person name="Zhong S."/>
            <person name="Hamelin R.C."/>
            <person name="Grigoriev I.V."/>
            <person name="Szabo L.J."/>
            <person name="Martin F."/>
        </authorList>
    </citation>
    <scope>NUCLEOTIDE SEQUENCE [LARGE SCALE GENOMIC DNA]</scope>
    <source>
        <strain evidence="3">98AG31 / pathotype 3-4-7</strain>
    </source>
</reference>
<feature type="region of interest" description="Disordered" evidence="1">
    <location>
        <begin position="1"/>
        <end position="68"/>
    </location>
</feature>
<dbReference type="AlphaFoldDB" id="F4RY32"/>
<dbReference type="RefSeq" id="XP_007414114.1">
    <property type="nucleotide sequence ID" value="XM_007414052.1"/>
</dbReference>
<dbReference type="InParanoid" id="F4RY32"/>
<proteinExistence type="predicted"/>
<feature type="compositionally biased region" description="Basic and acidic residues" evidence="1">
    <location>
        <begin position="117"/>
        <end position="131"/>
    </location>
</feature>
<accession>F4RY32</accession>
<evidence type="ECO:0000256" key="1">
    <source>
        <dbReference type="SAM" id="MobiDB-lite"/>
    </source>
</evidence>
<protein>
    <submittedName>
        <fullName evidence="2">Uncharacterized protein</fullName>
    </submittedName>
</protein>
<evidence type="ECO:0000313" key="3">
    <source>
        <dbReference type="Proteomes" id="UP000001072"/>
    </source>
</evidence>
<dbReference type="GeneID" id="18923912"/>
<dbReference type="KEGG" id="mlr:MELLADRAFT_109924"/>
<evidence type="ECO:0000313" key="2">
    <source>
        <dbReference type="EMBL" id="EGG02712.1"/>
    </source>
</evidence>
<gene>
    <name evidence="2" type="ORF">MELLADRAFT_109924</name>
</gene>
<feature type="compositionally biased region" description="Polar residues" evidence="1">
    <location>
        <begin position="1"/>
        <end position="13"/>
    </location>
</feature>
<name>F4RY32_MELLP</name>
<dbReference type="Proteomes" id="UP000001072">
    <property type="component" value="Unassembled WGS sequence"/>
</dbReference>
<dbReference type="EMBL" id="GL883129">
    <property type="protein sequence ID" value="EGG02712.1"/>
    <property type="molecule type" value="Genomic_DNA"/>
</dbReference>